<evidence type="ECO:0000313" key="7">
    <source>
        <dbReference type="EMBL" id="MDX7986741.1"/>
    </source>
</evidence>
<feature type="transmembrane region" description="Helical" evidence="5">
    <location>
        <begin position="471"/>
        <end position="490"/>
    </location>
</feature>
<keyword evidence="4 5" id="KW-0472">Membrane</keyword>
<feature type="transmembrane region" description="Helical" evidence="5">
    <location>
        <begin position="331"/>
        <end position="348"/>
    </location>
</feature>
<accession>A0ABU4S6A5</accession>
<feature type="transmembrane region" description="Helical" evidence="5">
    <location>
        <begin position="79"/>
        <end position="102"/>
    </location>
</feature>
<evidence type="ECO:0000256" key="4">
    <source>
        <dbReference type="ARBA" id="ARBA00023136"/>
    </source>
</evidence>
<feature type="transmembrane region" description="Helical" evidence="5">
    <location>
        <begin position="224"/>
        <end position="247"/>
    </location>
</feature>
<proteinExistence type="predicted"/>
<name>A0ABU4S6A5_9GAMM</name>
<dbReference type="Gene3D" id="1.20.1250.20">
    <property type="entry name" value="MFS general substrate transporter like domains"/>
    <property type="match status" value="2"/>
</dbReference>
<feature type="transmembrane region" description="Helical" evidence="5">
    <location>
        <begin position="108"/>
        <end position="126"/>
    </location>
</feature>
<dbReference type="InterPro" id="IPR011701">
    <property type="entry name" value="MFS"/>
</dbReference>
<comment type="subcellular location">
    <subcellularLocation>
        <location evidence="1">Membrane</location>
        <topology evidence="1">Multi-pass membrane protein</topology>
    </subcellularLocation>
</comment>
<dbReference type="EMBL" id="VCDN01000018">
    <property type="protein sequence ID" value="MDX7986741.1"/>
    <property type="molecule type" value="Genomic_DNA"/>
</dbReference>
<evidence type="ECO:0000256" key="3">
    <source>
        <dbReference type="ARBA" id="ARBA00022989"/>
    </source>
</evidence>
<feature type="transmembrane region" description="Helical" evidence="5">
    <location>
        <begin position="304"/>
        <end position="324"/>
    </location>
</feature>
<feature type="domain" description="Major facilitator superfamily (MFS) profile" evidence="6">
    <location>
        <begin position="13"/>
        <end position="494"/>
    </location>
</feature>
<dbReference type="PANTHER" id="PTHR42718">
    <property type="entry name" value="MAJOR FACILITATOR SUPERFAMILY MULTIDRUG TRANSPORTER MFSC"/>
    <property type="match status" value="1"/>
</dbReference>
<keyword evidence="3 5" id="KW-1133">Transmembrane helix</keyword>
<evidence type="ECO:0000256" key="1">
    <source>
        <dbReference type="ARBA" id="ARBA00004141"/>
    </source>
</evidence>
<gene>
    <name evidence="7" type="ORF">FE392_05245</name>
</gene>
<feature type="transmembrane region" description="Helical" evidence="5">
    <location>
        <begin position="267"/>
        <end position="292"/>
    </location>
</feature>
<dbReference type="SUPFAM" id="SSF103473">
    <property type="entry name" value="MFS general substrate transporter"/>
    <property type="match status" value="1"/>
</dbReference>
<feature type="transmembrane region" description="Helical" evidence="5">
    <location>
        <begin position="165"/>
        <end position="186"/>
    </location>
</feature>
<feature type="transmembrane region" description="Helical" evidence="5">
    <location>
        <begin position="407"/>
        <end position="425"/>
    </location>
</feature>
<reference evidence="8" key="1">
    <citation type="journal article" date="2024" name="Toxins">
        <title>Genome Sequence Analysis of Native Xenorhabdus Strains Isolated from Entomopathogenic Nematodes in Argentina.</title>
        <authorList>
            <person name="Palma L."/>
            <person name="Frizzo L."/>
            <person name="Kaiser S."/>
            <person name="Berry C."/>
            <person name="Caballero P."/>
            <person name="Bode H.B."/>
            <person name="Del Valle E.E."/>
        </authorList>
    </citation>
    <scope>NUCLEOTIDE SEQUENCE [LARGE SCALE GENOMIC DNA]</scope>
    <source>
        <strain evidence="8">12</strain>
    </source>
</reference>
<dbReference type="InterPro" id="IPR036259">
    <property type="entry name" value="MFS_trans_sf"/>
</dbReference>
<keyword evidence="8" id="KW-1185">Reference proteome</keyword>
<dbReference type="InterPro" id="IPR020846">
    <property type="entry name" value="MFS_dom"/>
</dbReference>
<organism evidence="7 8">
    <name type="scientific">Xenorhabdus santafensis</name>
    <dbReference type="NCBI Taxonomy" id="2582833"/>
    <lineage>
        <taxon>Bacteria</taxon>
        <taxon>Pseudomonadati</taxon>
        <taxon>Pseudomonadota</taxon>
        <taxon>Gammaproteobacteria</taxon>
        <taxon>Enterobacterales</taxon>
        <taxon>Morganellaceae</taxon>
        <taxon>Xenorhabdus</taxon>
    </lineage>
</organism>
<dbReference type="Proteomes" id="UP001271890">
    <property type="component" value="Unassembled WGS sequence"/>
</dbReference>
<protein>
    <submittedName>
        <fullName evidence="7">MFS transporter</fullName>
    </submittedName>
</protein>
<dbReference type="PROSITE" id="PS50850">
    <property type="entry name" value="MFS"/>
    <property type="match status" value="1"/>
</dbReference>
<feature type="transmembrane region" description="Helical" evidence="5">
    <location>
        <begin position="55"/>
        <end position="72"/>
    </location>
</feature>
<evidence type="ECO:0000259" key="6">
    <source>
        <dbReference type="PROSITE" id="PS50850"/>
    </source>
</evidence>
<feature type="transmembrane region" description="Helical" evidence="5">
    <location>
        <begin position="138"/>
        <end position="159"/>
    </location>
</feature>
<dbReference type="PANTHER" id="PTHR42718:SF49">
    <property type="entry name" value="EXPORT PROTEIN"/>
    <property type="match status" value="1"/>
</dbReference>
<evidence type="ECO:0000313" key="8">
    <source>
        <dbReference type="Proteomes" id="UP001271890"/>
    </source>
</evidence>
<dbReference type="CDD" id="cd17321">
    <property type="entry name" value="MFS_MMR_MDR_like"/>
    <property type="match status" value="1"/>
</dbReference>
<sequence length="512" mass="53698">MTTHDAGARRWLLLLTVCLTGILTPLCFTGPAVVLPSIHQVLGGTPGQLNWVMNGYILTYGSLMMAAGSLADTYGRKRVWLLGLILFIVVTFAIPYAPSILWVDALRLLQGAGGAVAFAGGVSTLAQVFHGSLRTRAFSILGTCFGVALAFGPLVAGWLTDTAGWRWVFLATGLLSIISLVLAFFTADESRDPQAIGLDWPGAISFTGFLTLLTYGLLLVPEHGWGNTGVIISLVATVVLFITFVIIERYKARPMLDLSLFRSARFVGVQILGASPAFFYIALIVILPARFISVDGYSALEAGQLMITLSAPLLVVPFLAGIFARWLSAGVLSSIGLLILALGLFLLGKTLAGGAVDGTLLWPMLLIGIGIGLPWGLMDSLAVSVVEKERAGMATGIFNAVRVSADGVALAVLGALLAARIHAGLSDIVSDSSLGQIASRAAIGDVAGASALLPGLGDAVLHSYDTAFQTTLFILSSAAVLTALVIFALLGHVHAHDEKAVNTENEFKPSRS</sequence>
<feature type="transmembrane region" description="Helical" evidence="5">
    <location>
        <begin position="198"/>
        <end position="218"/>
    </location>
</feature>
<feature type="transmembrane region" description="Helical" evidence="5">
    <location>
        <begin position="360"/>
        <end position="386"/>
    </location>
</feature>
<feature type="transmembrane region" description="Helical" evidence="5">
    <location>
        <begin position="12"/>
        <end position="35"/>
    </location>
</feature>
<dbReference type="Pfam" id="PF07690">
    <property type="entry name" value="MFS_1"/>
    <property type="match status" value="1"/>
</dbReference>
<evidence type="ECO:0000256" key="2">
    <source>
        <dbReference type="ARBA" id="ARBA00022692"/>
    </source>
</evidence>
<comment type="caution">
    <text evidence="7">The sequence shown here is derived from an EMBL/GenBank/DDBJ whole genome shotgun (WGS) entry which is preliminary data.</text>
</comment>
<keyword evidence="2 5" id="KW-0812">Transmembrane</keyword>
<evidence type="ECO:0000256" key="5">
    <source>
        <dbReference type="SAM" id="Phobius"/>
    </source>
</evidence>